<proteinExistence type="predicted"/>
<sequence length="137" mass="15165">MVTNLTPVHFPDERLRGGRAGRARKKTKQRPQIRSGAFLGHLSHWSFGARGWTCGRPAVRRGAFGSRGTRGDAAGKRRRSDAGVLERRHAHRIGSSVNSPPARVVVRRVTSRAHDEQAARRAERGLCKEEVMGPSRV</sequence>
<dbReference type="EMBL" id="HBUE01056096">
    <property type="protein sequence ID" value="CAG6466528.1"/>
    <property type="molecule type" value="Transcribed_RNA"/>
</dbReference>
<feature type="region of interest" description="Disordered" evidence="1">
    <location>
        <begin position="60"/>
        <end position="137"/>
    </location>
</feature>
<name>A0A8D8FDI6_CULPI</name>
<dbReference type="EMBL" id="HBUE01183510">
    <property type="protein sequence ID" value="CAG6521700.1"/>
    <property type="molecule type" value="Transcribed_RNA"/>
</dbReference>
<feature type="region of interest" description="Disordered" evidence="1">
    <location>
        <begin position="1"/>
        <end position="30"/>
    </location>
</feature>
<reference evidence="2" key="1">
    <citation type="submission" date="2021-05" db="EMBL/GenBank/DDBJ databases">
        <authorList>
            <person name="Alioto T."/>
            <person name="Alioto T."/>
            <person name="Gomez Garrido J."/>
        </authorList>
    </citation>
    <scope>NUCLEOTIDE SEQUENCE</scope>
</reference>
<dbReference type="EMBL" id="HBUE01289175">
    <property type="protein sequence ID" value="CAG6573298.1"/>
    <property type="molecule type" value="Transcribed_RNA"/>
</dbReference>
<dbReference type="AlphaFoldDB" id="A0A8D8FDI6"/>
<feature type="compositionally biased region" description="Low complexity" evidence="1">
    <location>
        <begin position="95"/>
        <end position="104"/>
    </location>
</feature>
<accession>A0A8D8FDI6</accession>
<feature type="compositionally biased region" description="Basic and acidic residues" evidence="1">
    <location>
        <begin position="69"/>
        <end position="87"/>
    </location>
</feature>
<evidence type="ECO:0000313" key="2">
    <source>
        <dbReference type="EMBL" id="CAG6466528.1"/>
    </source>
</evidence>
<feature type="compositionally biased region" description="Basic residues" evidence="1">
    <location>
        <begin position="17"/>
        <end position="30"/>
    </location>
</feature>
<protein>
    <submittedName>
        <fullName evidence="2">(northern house mosquito) hypothetical protein</fullName>
    </submittedName>
</protein>
<organism evidence="2">
    <name type="scientific">Culex pipiens</name>
    <name type="common">House mosquito</name>
    <dbReference type="NCBI Taxonomy" id="7175"/>
    <lineage>
        <taxon>Eukaryota</taxon>
        <taxon>Metazoa</taxon>
        <taxon>Ecdysozoa</taxon>
        <taxon>Arthropoda</taxon>
        <taxon>Hexapoda</taxon>
        <taxon>Insecta</taxon>
        <taxon>Pterygota</taxon>
        <taxon>Neoptera</taxon>
        <taxon>Endopterygota</taxon>
        <taxon>Diptera</taxon>
        <taxon>Nematocera</taxon>
        <taxon>Culicoidea</taxon>
        <taxon>Culicidae</taxon>
        <taxon>Culicinae</taxon>
        <taxon>Culicini</taxon>
        <taxon>Culex</taxon>
        <taxon>Culex</taxon>
    </lineage>
</organism>
<evidence type="ECO:0000256" key="1">
    <source>
        <dbReference type="SAM" id="MobiDB-lite"/>
    </source>
</evidence>
<feature type="compositionally biased region" description="Basic and acidic residues" evidence="1">
    <location>
        <begin position="112"/>
        <end position="131"/>
    </location>
</feature>